<accession>C5M6V0</accession>
<dbReference type="VEuPathDB" id="FungiDB:CTRG_01581"/>
<dbReference type="HOGENOM" id="CLU_897135_0_0_1"/>
<evidence type="ECO:0000313" key="3">
    <source>
        <dbReference type="Proteomes" id="UP000002037"/>
    </source>
</evidence>
<protein>
    <submittedName>
        <fullName evidence="2">Uncharacterized protein</fullName>
    </submittedName>
</protein>
<dbReference type="EMBL" id="GG692396">
    <property type="protein sequence ID" value="EER34720.1"/>
    <property type="molecule type" value="Genomic_DNA"/>
</dbReference>
<organism evidence="2 3">
    <name type="scientific">Candida tropicalis (strain ATCC MYA-3404 / T1)</name>
    <name type="common">Yeast</name>
    <dbReference type="NCBI Taxonomy" id="294747"/>
    <lineage>
        <taxon>Eukaryota</taxon>
        <taxon>Fungi</taxon>
        <taxon>Dikarya</taxon>
        <taxon>Ascomycota</taxon>
        <taxon>Saccharomycotina</taxon>
        <taxon>Pichiomycetes</taxon>
        <taxon>Debaryomycetaceae</taxon>
        <taxon>Candida/Lodderomyces clade</taxon>
        <taxon>Candida</taxon>
    </lineage>
</organism>
<dbReference type="GeneID" id="8300796"/>
<dbReference type="AlphaFoldDB" id="C5M6V0"/>
<feature type="region of interest" description="Disordered" evidence="1">
    <location>
        <begin position="114"/>
        <end position="143"/>
    </location>
</feature>
<keyword evidence="3" id="KW-1185">Reference proteome</keyword>
<proteinExistence type="predicted"/>
<dbReference type="KEGG" id="ctp:CTRG_01581"/>
<sequence length="310" mass="36710">MFSSKFNPIHSHHEDINDQFIRNVDYNVIEEEFGVVKYYPNYVHNPGISTPELKSLIEDKPIYKQVKTKQFKKEVRKNQRKQLKQLKQQQRDERKEARDQIREERKELRDQIKEEKKELRDQRRRSNGNIVADPYKQETQFRQRNNSYQPLPLSVNNTMNSTNNSTINSNNNNCIQHEYRGHYMKFSNSYEINNNITSNGMNRAFSYDNDSDKTEVEEIEEADDAVDPLATDKMIKSFQSTTLTNTLNHSVSINNNNNNNGFYDDTISNNNSSKMKRGNSFDQSKSYLTNLRNKFKFHRRGSEQFGMYLI</sequence>
<evidence type="ECO:0000313" key="2">
    <source>
        <dbReference type="EMBL" id="EER34720.1"/>
    </source>
</evidence>
<evidence type="ECO:0000256" key="1">
    <source>
        <dbReference type="SAM" id="MobiDB-lite"/>
    </source>
</evidence>
<feature type="region of interest" description="Disordered" evidence="1">
    <location>
        <begin position="73"/>
        <end position="101"/>
    </location>
</feature>
<gene>
    <name evidence="2" type="ORF">CTRG_01581</name>
</gene>
<dbReference type="RefSeq" id="XP_002547275.1">
    <property type="nucleotide sequence ID" value="XM_002547229.1"/>
</dbReference>
<dbReference type="Proteomes" id="UP000002037">
    <property type="component" value="Unassembled WGS sequence"/>
</dbReference>
<name>C5M6V0_CANTT</name>
<dbReference type="OrthoDB" id="4096449at2759"/>
<feature type="compositionally biased region" description="Basic and acidic residues" evidence="1">
    <location>
        <begin position="89"/>
        <end position="101"/>
    </location>
</feature>
<reference evidence="2 3" key="1">
    <citation type="journal article" date="2009" name="Nature">
        <title>Evolution of pathogenicity and sexual reproduction in eight Candida genomes.</title>
        <authorList>
            <person name="Butler G."/>
            <person name="Rasmussen M.D."/>
            <person name="Lin M.F."/>
            <person name="Santos M.A."/>
            <person name="Sakthikumar S."/>
            <person name="Munro C.A."/>
            <person name="Rheinbay E."/>
            <person name="Grabherr M."/>
            <person name="Forche A."/>
            <person name="Reedy J.L."/>
            <person name="Agrafioti I."/>
            <person name="Arnaud M.B."/>
            <person name="Bates S."/>
            <person name="Brown A.J."/>
            <person name="Brunke S."/>
            <person name="Costanzo M.C."/>
            <person name="Fitzpatrick D.A."/>
            <person name="de Groot P.W."/>
            <person name="Harris D."/>
            <person name="Hoyer L.L."/>
            <person name="Hube B."/>
            <person name="Klis F.M."/>
            <person name="Kodira C."/>
            <person name="Lennard N."/>
            <person name="Logue M.E."/>
            <person name="Martin R."/>
            <person name="Neiman A.M."/>
            <person name="Nikolaou E."/>
            <person name="Quail M.A."/>
            <person name="Quinn J."/>
            <person name="Santos M.C."/>
            <person name="Schmitzberger F.F."/>
            <person name="Sherlock G."/>
            <person name="Shah P."/>
            <person name="Silverstein K.A."/>
            <person name="Skrzypek M.S."/>
            <person name="Soll D."/>
            <person name="Staggs R."/>
            <person name="Stansfield I."/>
            <person name="Stumpf M.P."/>
            <person name="Sudbery P.E."/>
            <person name="Srikantha T."/>
            <person name="Zeng Q."/>
            <person name="Berman J."/>
            <person name="Berriman M."/>
            <person name="Heitman J."/>
            <person name="Gow N.A."/>
            <person name="Lorenz M.C."/>
            <person name="Birren B.W."/>
            <person name="Kellis M."/>
            <person name="Cuomo C.A."/>
        </authorList>
    </citation>
    <scope>NUCLEOTIDE SEQUENCE [LARGE SCALE GENOMIC DNA]</scope>
    <source>
        <strain evidence="3">ATCC MYA-3404 / T1</strain>
    </source>
</reference>